<dbReference type="InterPro" id="IPR003593">
    <property type="entry name" value="AAA+_ATPase"/>
</dbReference>
<feature type="transmembrane region" description="Helical" evidence="7">
    <location>
        <begin position="7"/>
        <end position="25"/>
    </location>
</feature>
<name>J0MQR9_HELPX</name>
<dbReference type="InterPro" id="IPR050206">
    <property type="entry name" value="FtsK/SpoIIIE/SftA"/>
</dbReference>
<dbReference type="PATRIC" id="fig|992056.3.peg.394"/>
<evidence type="ECO:0000313" key="9">
    <source>
        <dbReference type="EMBL" id="EJB76512.1"/>
    </source>
</evidence>
<keyword evidence="4" id="KW-0238">DNA-binding</keyword>
<evidence type="ECO:0000313" key="10">
    <source>
        <dbReference type="Proteomes" id="UP000005323"/>
    </source>
</evidence>
<accession>J0MQR9</accession>
<dbReference type="PANTHER" id="PTHR22683">
    <property type="entry name" value="SPORULATION PROTEIN RELATED"/>
    <property type="match status" value="1"/>
</dbReference>
<dbReference type="RefSeq" id="WP_000837283.1">
    <property type="nucleotide sequence ID" value="NZ_AKOV01000001.1"/>
</dbReference>
<dbReference type="InterPro" id="IPR002543">
    <property type="entry name" value="FtsK_dom"/>
</dbReference>
<protein>
    <submittedName>
        <fullName evidence="9">Cell division protein FtsK</fullName>
    </submittedName>
</protein>
<dbReference type="InterPro" id="IPR018541">
    <property type="entry name" value="Ftsk_gamma"/>
</dbReference>
<dbReference type="Pfam" id="PF17854">
    <property type="entry name" value="FtsK_alpha"/>
    <property type="match status" value="1"/>
</dbReference>
<dbReference type="GO" id="GO:0051301">
    <property type="term" value="P:cell division"/>
    <property type="evidence" value="ECO:0007669"/>
    <property type="project" value="UniProtKB-KW"/>
</dbReference>
<feature type="compositionally biased region" description="Polar residues" evidence="6">
    <location>
        <begin position="350"/>
        <end position="362"/>
    </location>
</feature>
<dbReference type="Gene3D" id="3.30.980.40">
    <property type="match status" value="1"/>
</dbReference>
<keyword evidence="2 5" id="KW-0547">Nucleotide-binding</keyword>
<dbReference type="InterPro" id="IPR036390">
    <property type="entry name" value="WH_DNA-bd_sf"/>
</dbReference>
<dbReference type="Gene3D" id="1.10.10.10">
    <property type="entry name" value="Winged helix-like DNA-binding domain superfamily/Winged helix DNA-binding domain"/>
    <property type="match status" value="1"/>
</dbReference>
<feature type="transmembrane region" description="Helical" evidence="7">
    <location>
        <begin position="117"/>
        <end position="135"/>
    </location>
</feature>
<dbReference type="SMART" id="SM00382">
    <property type="entry name" value="AAA"/>
    <property type="match status" value="1"/>
</dbReference>
<dbReference type="AlphaFoldDB" id="J0MQR9"/>
<organism evidence="9 10">
    <name type="scientific">Helicobacter pylori Hp A-26</name>
    <dbReference type="NCBI Taxonomy" id="992056"/>
    <lineage>
        <taxon>Bacteria</taxon>
        <taxon>Pseudomonadati</taxon>
        <taxon>Campylobacterota</taxon>
        <taxon>Epsilonproteobacteria</taxon>
        <taxon>Campylobacterales</taxon>
        <taxon>Helicobacteraceae</taxon>
        <taxon>Helicobacter</taxon>
    </lineage>
</organism>
<evidence type="ECO:0000256" key="2">
    <source>
        <dbReference type="ARBA" id="ARBA00022741"/>
    </source>
</evidence>
<feature type="transmembrane region" description="Helical" evidence="7">
    <location>
        <begin position="45"/>
        <end position="67"/>
    </location>
</feature>
<feature type="compositionally biased region" description="Low complexity" evidence="6">
    <location>
        <begin position="280"/>
        <end position="294"/>
    </location>
</feature>
<feature type="binding site" evidence="5">
    <location>
        <begin position="546"/>
        <end position="553"/>
    </location>
    <ligand>
        <name>ATP</name>
        <dbReference type="ChEBI" id="CHEBI:30616"/>
    </ligand>
</feature>
<evidence type="ECO:0000256" key="3">
    <source>
        <dbReference type="ARBA" id="ARBA00022840"/>
    </source>
</evidence>
<feature type="region of interest" description="Disordered" evidence="6">
    <location>
        <begin position="176"/>
        <end position="367"/>
    </location>
</feature>
<dbReference type="SUPFAM" id="SSF46785">
    <property type="entry name" value="Winged helix' DNA-binding domain"/>
    <property type="match status" value="1"/>
</dbReference>
<dbReference type="CDD" id="cd01127">
    <property type="entry name" value="TrwB_TraG_TraD_VirD4"/>
    <property type="match status" value="1"/>
</dbReference>
<keyword evidence="7" id="KW-0812">Transmembrane</keyword>
<dbReference type="Proteomes" id="UP000005323">
    <property type="component" value="Unassembled WGS sequence"/>
</dbReference>
<keyword evidence="7" id="KW-0472">Membrane</keyword>
<dbReference type="InterPro" id="IPR041027">
    <property type="entry name" value="FtsK_alpha"/>
</dbReference>
<feature type="compositionally biased region" description="Basic and acidic residues" evidence="6">
    <location>
        <begin position="183"/>
        <end position="198"/>
    </location>
</feature>
<dbReference type="SUPFAM" id="SSF52540">
    <property type="entry name" value="P-loop containing nucleoside triphosphate hydrolases"/>
    <property type="match status" value="1"/>
</dbReference>
<feature type="compositionally biased region" description="Basic and acidic residues" evidence="6">
    <location>
        <begin position="266"/>
        <end position="279"/>
    </location>
</feature>
<evidence type="ECO:0000256" key="5">
    <source>
        <dbReference type="PROSITE-ProRule" id="PRU00289"/>
    </source>
</evidence>
<comment type="similarity">
    <text evidence="1">Belongs to the FtsK/SpoIIIE/SftA family.</text>
</comment>
<dbReference type="Gene3D" id="3.40.50.300">
    <property type="entry name" value="P-loop containing nucleotide triphosphate hydrolases"/>
    <property type="match status" value="1"/>
</dbReference>
<dbReference type="PROSITE" id="PS50901">
    <property type="entry name" value="FTSK"/>
    <property type="match status" value="1"/>
</dbReference>
<evidence type="ECO:0000256" key="7">
    <source>
        <dbReference type="SAM" id="Phobius"/>
    </source>
</evidence>
<dbReference type="PANTHER" id="PTHR22683:SF41">
    <property type="entry name" value="DNA TRANSLOCASE FTSK"/>
    <property type="match status" value="1"/>
</dbReference>
<dbReference type="Pfam" id="PF09397">
    <property type="entry name" value="FtsK_gamma"/>
    <property type="match status" value="1"/>
</dbReference>
<keyword evidence="9" id="KW-0132">Cell division</keyword>
<reference evidence="9 10" key="1">
    <citation type="journal article" date="2013" name="Pathog. Dis.">
        <title>Genome sequences of 65 Helicobacter pylori strains isolated from asymptomatic individuals and patients with gastric cancer, peptic ulcer disease, or gastritis.</title>
        <authorList>
            <person name="Blanchard T.G."/>
            <person name="Czinn S.J."/>
            <person name="Correa P."/>
            <person name="Nakazawa T."/>
            <person name="Keelan M."/>
            <person name="Morningstar L."/>
            <person name="Santana-Cruz I."/>
            <person name="Maroo A."/>
            <person name="McCracken C."/>
            <person name="Shefchek K."/>
            <person name="Daugherty S."/>
            <person name="Song Y."/>
            <person name="Fraser C.M."/>
            <person name="Fricke W.F."/>
        </authorList>
    </citation>
    <scope>NUCLEOTIDE SEQUENCE [LARGE SCALE GENOMIC DNA]</scope>
    <source>
        <strain evidence="9 10">Hp A-26</strain>
    </source>
</reference>
<dbReference type="GO" id="GO:0005524">
    <property type="term" value="F:ATP binding"/>
    <property type="evidence" value="ECO:0007669"/>
    <property type="project" value="UniProtKB-UniRule"/>
</dbReference>
<dbReference type="GO" id="GO:0003677">
    <property type="term" value="F:DNA binding"/>
    <property type="evidence" value="ECO:0007669"/>
    <property type="project" value="UniProtKB-KW"/>
</dbReference>
<dbReference type="InterPro" id="IPR027417">
    <property type="entry name" value="P-loop_NTPase"/>
</dbReference>
<feature type="compositionally biased region" description="Basic and acidic residues" evidence="6">
    <location>
        <begin position="336"/>
        <end position="349"/>
    </location>
</feature>
<evidence type="ECO:0000259" key="8">
    <source>
        <dbReference type="PROSITE" id="PS50901"/>
    </source>
</evidence>
<evidence type="ECO:0000256" key="6">
    <source>
        <dbReference type="SAM" id="MobiDB-lite"/>
    </source>
</evidence>
<sequence>MKSKKLYLALIIGVLLAFLTLSSWLGNSGLVGRFGVWFAATNKKYFGYLSFINLPYLAWVLFLLYKTKNPFTEIVLEKTLGHLLGILSLLFLQSSLLNQGEIGNSARLFLRPFIGDFGLYALIMLMVVISYLILFKLPPKSVFYPYINKTQSLLKEIYKQCLQAFSPNFSLKKEGFENTSSDTQKKETKNEKEKENLKENPINENHKTPNEESFLAIPTPYNTTLNDSEPQEGLVQISSHPPTHYTIYPKRNRFDDLSNPTNPPLKETKQETKEREPTLTKETPTTPKPATLKPIISAPVMPASAPNTENDNKTQNPKAPNHPKKEESPQENVQEEMIKENLKEEEKETQNAPSFSPLTPTSAKKPVMVKELSENKEILDGLDYGEVQKPKDYELPTTQLLNAVCLKDTSLDENEIDQKIQDLLSKLRTFKIDGDIIRTYSGPIVTTFEFRPAPSVKVSRILGLSDDLAMTLCAESIRIQAPIKGKDVVGIEIPNSQSQIIYLREILESELFQKSSSPLTLALGKDIVGNPFITDLKKLPHLLIAGTTGSGKSVGVNAMILSLLYKNPPDQLKLVMIDPKMVEFSIYADIPHLLTPIITDPKKAIGALQSVAKEMERRYSLMSEYKVKTIDSYNEQAKNNGVEAFPYLIVVIDELADLMMTGGKEAEFPIARIAQMGRASGLHLIVATQRPSVDVVTGLIKTNLPSRVSFRVGTKIDSKVILDTDGAQSLLGRGDMLFTPPGTNGLVRLHAPFATEDEIKKIVDFIKAQKEVEYDKDFLLEESRMPLDTPNYQGDDILERAKAVILEKKITSTSFLQRQLKIGYNQAATITDELEAQGFLSPRNTKGNREILQNF</sequence>
<comment type="caution">
    <text evidence="9">The sequence shown here is derived from an EMBL/GenBank/DDBJ whole genome shotgun (WGS) entry which is preliminary data.</text>
</comment>
<dbReference type="EMBL" id="AKOV01000001">
    <property type="protein sequence ID" value="EJB76512.1"/>
    <property type="molecule type" value="Genomic_DNA"/>
</dbReference>
<keyword evidence="9" id="KW-0131">Cell cycle</keyword>
<dbReference type="SMART" id="SM00843">
    <property type="entry name" value="Ftsk_gamma"/>
    <property type="match status" value="1"/>
</dbReference>
<gene>
    <name evidence="9" type="primary">ftsK</name>
    <name evidence="9" type="ORF">HPHPA26_0400</name>
</gene>
<evidence type="ECO:0000256" key="1">
    <source>
        <dbReference type="ARBA" id="ARBA00006474"/>
    </source>
</evidence>
<proteinExistence type="inferred from homology"/>
<dbReference type="Pfam" id="PF01580">
    <property type="entry name" value="FtsK_SpoIIIE"/>
    <property type="match status" value="1"/>
</dbReference>
<dbReference type="InterPro" id="IPR036388">
    <property type="entry name" value="WH-like_DNA-bd_sf"/>
</dbReference>
<feature type="compositionally biased region" description="Polar residues" evidence="6">
    <location>
        <begin position="305"/>
        <end position="318"/>
    </location>
</feature>
<keyword evidence="3 5" id="KW-0067">ATP-binding</keyword>
<evidence type="ECO:0000256" key="4">
    <source>
        <dbReference type="ARBA" id="ARBA00023125"/>
    </source>
</evidence>
<keyword evidence="7" id="KW-1133">Transmembrane helix</keyword>
<feature type="domain" description="FtsK" evidence="8">
    <location>
        <begin position="529"/>
        <end position="719"/>
    </location>
</feature>